<dbReference type="FunFam" id="2.70.98.20:FF:000002">
    <property type="entry name" value="Amine oxidase"/>
    <property type="match status" value="1"/>
</dbReference>
<sequence length="773" mass="88725">MNKNKTVSRVWTYVALLFIIVSIILASVLIHRHVNADFPKKCPNKFVLNGIKPDYKAIEIFSDLTPTELTTVKDFLVSHKELNIVASEATVNSNYIYMIELYNPDKKEALHYLDHGGAKPARVAKAVVFRGADVQPSVAEYLIGPLPNPTWYRPHSPSTRKRVINFSSRPTTIPEYKALHGEFMPRIFEKVDHILKESYGYWYTNCTKHCINAGDIPLRGLKSGDRRSWVLFFRLMEGYFLQPLNFEVLVNHESSNVEEWAVQKVFYNGQYFNSLEELISQYDNGLIDKIKLTGTVINSGYDRRGAFRADTSQTGPQQYEPEGHRYRVDGNFVQYMPWTFAFRISYMGLQIFDIKYNGERIVYEMGLQDAISYYSGNSPTGTQGKAIDSGWHFGADNFELVKGIDCPHTATYLDTYHFVNSEKPLKYPNSVCIFEYNSGVPLRRHFDRDSHLGFTFYGGLVNYVLVIRSIHNVYNYDYVMDYIFYQNGVVEAKVHPTGYPFTTFFFGEGLKYGNRISEHVLGNLHTHMLNYKLDMDIAGTSNSFKTVSLQLENTTVVWSPEHAKVIPRVKHDLKKTESEAAFKFNVRLPYLVFMNENARNKWGAQRGYRVQLTSHGNPLLPEDYEEEKAATWSRYQVAVTKRKETERHSSSIYQQNDPWDPAVYFQDFLKDNENIVNEDLVAWVTVGFVHIPHSEDVPNTATACNGAGFFFRPFNFYDEDPSVASRDVVILRPGSHSSGKPVVSWWTEQSPTEPSVCLPDIQPLDYNGTRTPV</sequence>
<dbReference type="FunFam" id="3.10.450.40:FF:000018">
    <property type="entry name" value="Amine oxidase"/>
    <property type="match status" value="1"/>
</dbReference>
<keyword evidence="9" id="KW-1133">Transmembrane helix</keyword>
<keyword evidence="13" id="KW-1185">Reference proteome</keyword>
<dbReference type="InterPro" id="IPR015802">
    <property type="entry name" value="Cu_amine_oxidase_N3"/>
</dbReference>
<accession>A0AAJ7WLS0</accession>
<evidence type="ECO:0000259" key="11">
    <source>
        <dbReference type="Pfam" id="PF02727"/>
    </source>
</evidence>
<feature type="modified residue" description="2',4',5'-topaquinone" evidence="7">
    <location>
        <position position="476"/>
    </location>
</feature>
<reference evidence="14 15" key="1">
    <citation type="submission" date="2025-04" db="UniProtKB">
        <authorList>
            <consortium name="RefSeq"/>
        </authorList>
    </citation>
    <scope>IDENTIFICATION</scope>
    <source>
        <tissue evidence="14 15">Sperm</tissue>
    </source>
</reference>
<dbReference type="PANTHER" id="PTHR10638:SF4">
    <property type="entry name" value="RETINA-SPECIFIC COPPER AMINE OXIDASE"/>
    <property type="match status" value="1"/>
</dbReference>
<comment type="cofactor">
    <cofactor evidence="8">
        <name>Cu cation</name>
        <dbReference type="ChEBI" id="CHEBI:23378"/>
    </cofactor>
    <text evidence="8">Contains 1 topaquinone per subunit.</text>
</comment>
<evidence type="ECO:0000313" key="13">
    <source>
        <dbReference type="Proteomes" id="UP001318040"/>
    </source>
</evidence>
<evidence type="ECO:0000313" key="15">
    <source>
        <dbReference type="RefSeq" id="XP_032802280.1"/>
    </source>
</evidence>
<feature type="domain" description="Copper amine oxidase N2-terminal" evidence="11">
    <location>
        <begin position="68"/>
        <end position="150"/>
    </location>
</feature>
<dbReference type="Gene3D" id="2.70.98.20">
    <property type="entry name" value="Copper amine oxidase, catalytic domain"/>
    <property type="match status" value="1"/>
</dbReference>
<keyword evidence="2 8" id="KW-0479">Metal-binding</keyword>
<feature type="active site" description="Schiff-base intermediate with substrate; via topaquinone" evidence="6">
    <location>
        <position position="476"/>
    </location>
</feature>
<dbReference type="KEGG" id="pmrn:116938775"/>
<protein>
    <recommendedName>
        <fullName evidence="8">Amine oxidase</fullName>
        <ecNumber evidence="8">1.4.3.-</ecNumber>
    </recommendedName>
</protein>
<dbReference type="GO" id="GO:0008131">
    <property type="term" value="F:primary methylamine oxidase activity"/>
    <property type="evidence" value="ECO:0007669"/>
    <property type="project" value="InterPro"/>
</dbReference>
<keyword evidence="4 8" id="KW-0560">Oxidoreductase</keyword>
<organism evidence="13 15">
    <name type="scientific">Petromyzon marinus</name>
    <name type="common">Sea lamprey</name>
    <dbReference type="NCBI Taxonomy" id="7757"/>
    <lineage>
        <taxon>Eukaryota</taxon>
        <taxon>Metazoa</taxon>
        <taxon>Chordata</taxon>
        <taxon>Craniata</taxon>
        <taxon>Vertebrata</taxon>
        <taxon>Cyclostomata</taxon>
        <taxon>Hyperoartia</taxon>
        <taxon>Petromyzontiformes</taxon>
        <taxon>Petromyzontidae</taxon>
        <taxon>Petromyzon</taxon>
    </lineage>
</organism>
<dbReference type="GO" id="GO:0048038">
    <property type="term" value="F:quinone binding"/>
    <property type="evidence" value="ECO:0007669"/>
    <property type="project" value="InterPro"/>
</dbReference>
<dbReference type="SUPFAM" id="SSF49998">
    <property type="entry name" value="Amine oxidase catalytic domain"/>
    <property type="match status" value="1"/>
</dbReference>
<keyword evidence="9" id="KW-0812">Transmembrane</keyword>
<keyword evidence="3 6" id="KW-0801">TPQ</keyword>
<dbReference type="RefSeq" id="XP_032802280.1">
    <property type="nucleotide sequence ID" value="XM_032946389.1"/>
</dbReference>
<dbReference type="InterPro" id="IPR000269">
    <property type="entry name" value="Cu_amine_oxidase"/>
</dbReference>
<keyword evidence="5 8" id="KW-0186">Copper</keyword>
<dbReference type="Proteomes" id="UP001318040">
    <property type="component" value="Chromosome 4"/>
</dbReference>
<dbReference type="InterPro" id="IPR049947">
    <property type="entry name" value="Cu_Am_Ox_Cu-bd"/>
</dbReference>
<evidence type="ECO:0000259" key="10">
    <source>
        <dbReference type="Pfam" id="PF01179"/>
    </source>
</evidence>
<dbReference type="Pfam" id="PF01179">
    <property type="entry name" value="Cu_amine_oxid"/>
    <property type="match status" value="1"/>
</dbReference>
<proteinExistence type="inferred from homology"/>
<dbReference type="GO" id="GO:0005886">
    <property type="term" value="C:plasma membrane"/>
    <property type="evidence" value="ECO:0007669"/>
    <property type="project" value="TreeGrafter"/>
</dbReference>
<keyword evidence="9" id="KW-0472">Membrane</keyword>
<evidence type="ECO:0000256" key="1">
    <source>
        <dbReference type="ARBA" id="ARBA00007983"/>
    </source>
</evidence>
<feature type="domain" description="Copper amine oxidase N3-terminal" evidence="12">
    <location>
        <begin position="187"/>
        <end position="269"/>
    </location>
</feature>
<name>A0AAJ7WLS0_PETMA</name>
<dbReference type="RefSeq" id="XP_032802279.1">
    <property type="nucleotide sequence ID" value="XM_032946388.1"/>
</dbReference>
<gene>
    <name evidence="14 15" type="primary">LOC116938775</name>
</gene>
<dbReference type="AlphaFoldDB" id="A0AAJ7WLS0"/>
<evidence type="ECO:0000259" key="12">
    <source>
        <dbReference type="Pfam" id="PF02728"/>
    </source>
</evidence>
<evidence type="ECO:0000256" key="4">
    <source>
        <dbReference type="ARBA" id="ARBA00023002"/>
    </source>
</evidence>
<dbReference type="SUPFAM" id="SSF54416">
    <property type="entry name" value="Amine oxidase N-terminal region"/>
    <property type="match status" value="2"/>
</dbReference>
<evidence type="ECO:0000256" key="5">
    <source>
        <dbReference type="ARBA" id="ARBA00023008"/>
    </source>
</evidence>
<evidence type="ECO:0000313" key="14">
    <source>
        <dbReference type="RefSeq" id="XP_032802279.1"/>
    </source>
</evidence>
<feature type="active site" description="Proton acceptor" evidence="6">
    <location>
        <position position="388"/>
    </location>
</feature>
<evidence type="ECO:0000256" key="3">
    <source>
        <dbReference type="ARBA" id="ARBA00022772"/>
    </source>
</evidence>
<dbReference type="InterPro" id="IPR036460">
    <property type="entry name" value="Cu_amine_oxidase_C_sf"/>
</dbReference>
<comment type="similarity">
    <text evidence="1 8">Belongs to the copper/topaquinone oxidase family.</text>
</comment>
<dbReference type="EC" id="1.4.3.-" evidence="8"/>
<evidence type="ECO:0000256" key="8">
    <source>
        <dbReference type="RuleBase" id="RU000672"/>
    </source>
</evidence>
<dbReference type="InterPro" id="IPR015798">
    <property type="entry name" value="Cu_amine_oxidase_C"/>
</dbReference>
<dbReference type="GO" id="GO:0005507">
    <property type="term" value="F:copper ion binding"/>
    <property type="evidence" value="ECO:0007669"/>
    <property type="project" value="InterPro"/>
</dbReference>
<dbReference type="PROSITE" id="PS01165">
    <property type="entry name" value="COPPER_AMINE_OXID_2"/>
    <property type="match status" value="1"/>
</dbReference>
<evidence type="ECO:0000256" key="6">
    <source>
        <dbReference type="PIRSR" id="PIRSR600269-50"/>
    </source>
</evidence>
<dbReference type="InterPro" id="IPR016182">
    <property type="entry name" value="Cu_amine_oxidase_N-reg"/>
</dbReference>
<evidence type="ECO:0000256" key="7">
    <source>
        <dbReference type="PIRSR" id="PIRSR600269-51"/>
    </source>
</evidence>
<dbReference type="GO" id="GO:0009308">
    <property type="term" value="P:amine metabolic process"/>
    <property type="evidence" value="ECO:0007669"/>
    <property type="project" value="UniProtKB-UniRule"/>
</dbReference>
<dbReference type="FunFam" id="3.10.450.40:FF:000022">
    <property type="entry name" value="Amine oxidase"/>
    <property type="match status" value="1"/>
</dbReference>
<evidence type="ECO:0000256" key="2">
    <source>
        <dbReference type="ARBA" id="ARBA00022723"/>
    </source>
</evidence>
<feature type="domain" description="Copper amine oxidase catalytic" evidence="10">
    <location>
        <begin position="317"/>
        <end position="722"/>
    </location>
</feature>
<evidence type="ECO:0000256" key="9">
    <source>
        <dbReference type="SAM" id="Phobius"/>
    </source>
</evidence>
<dbReference type="InterPro" id="IPR015800">
    <property type="entry name" value="Cu_amine_oxidase_N2"/>
</dbReference>
<feature type="transmembrane region" description="Helical" evidence="9">
    <location>
        <begin position="12"/>
        <end position="30"/>
    </location>
</feature>
<dbReference type="PRINTS" id="PR00766">
    <property type="entry name" value="CUDAOXIDASE"/>
</dbReference>
<comment type="PTM">
    <text evidence="7 8">Topaquinone (TPQ) is generated by copper-dependent autoxidation of a specific tyrosyl residue.</text>
</comment>
<dbReference type="Pfam" id="PF02727">
    <property type="entry name" value="Cu_amine_oxidN2"/>
    <property type="match status" value="1"/>
</dbReference>
<dbReference type="Pfam" id="PF02728">
    <property type="entry name" value="Cu_amine_oxidN3"/>
    <property type="match status" value="1"/>
</dbReference>
<dbReference type="PANTHER" id="PTHR10638">
    <property type="entry name" value="COPPER AMINE OXIDASE"/>
    <property type="match status" value="1"/>
</dbReference>
<dbReference type="Gene3D" id="3.10.450.40">
    <property type="match status" value="2"/>
</dbReference>